<evidence type="ECO:0000313" key="6">
    <source>
        <dbReference type="Proteomes" id="UP000295632"/>
    </source>
</evidence>
<evidence type="ECO:0000313" key="5">
    <source>
        <dbReference type="EMBL" id="TDQ40723.1"/>
    </source>
</evidence>
<keyword evidence="1" id="KW-0805">Transcription regulation</keyword>
<dbReference type="GO" id="GO:0003700">
    <property type="term" value="F:DNA-binding transcription factor activity"/>
    <property type="evidence" value="ECO:0007669"/>
    <property type="project" value="InterPro"/>
</dbReference>
<proteinExistence type="predicted"/>
<dbReference type="PRINTS" id="PR00032">
    <property type="entry name" value="HTHARAC"/>
</dbReference>
<evidence type="ECO:0000256" key="2">
    <source>
        <dbReference type="ARBA" id="ARBA00023125"/>
    </source>
</evidence>
<dbReference type="PROSITE" id="PS00041">
    <property type="entry name" value="HTH_ARAC_FAMILY_1"/>
    <property type="match status" value="1"/>
</dbReference>
<dbReference type="PANTHER" id="PTHR43280">
    <property type="entry name" value="ARAC-FAMILY TRANSCRIPTIONAL REGULATOR"/>
    <property type="match status" value="1"/>
</dbReference>
<evidence type="ECO:0000256" key="3">
    <source>
        <dbReference type="ARBA" id="ARBA00023163"/>
    </source>
</evidence>
<dbReference type="SUPFAM" id="SSF51215">
    <property type="entry name" value="Regulatory protein AraC"/>
    <property type="match status" value="1"/>
</dbReference>
<dbReference type="RefSeq" id="WP_166639206.1">
    <property type="nucleotide sequence ID" value="NZ_SNYJ01000005.1"/>
</dbReference>
<name>A0A4R6U757_9BACI</name>
<dbReference type="PANTHER" id="PTHR43280:SF30">
    <property type="entry name" value="MMSAB OPERON REGULATORY PROTEIN"/>
    <property type="match status" value="1"/>
</dbReference>
<dbReference type="PROSITE" id="PS01124">
    <property type="entry name" value="HTH_ARAC_FAMILY_2"/>
    <property type="match status" value="1"/>
</dbReference>
<dbReference type="InterPro" id="IPR018062">
    <property type="entry name" value="HTH_AraC-typ_CS"/>
</dbReference>
<dbReference type="InterPro" id="IPR037923">
    <property type="entry name" value="HTH-like"/>
</dbReference>
<feature type="domain" description="HTH araC/xylS-type" evidence="4">
    <location>
        <begin position="182"/>
        <end position="280"/>
    </location>
</feature>
<dbReference type="EMBL" id="SNYJ01000005">
    <property type="protein sequence ID" value="TDQ40723.1"/>
    <property type="molecule type" value="Genomic_DNA"/>
</dbReference>
<protein>
    <submittedName>
        <fullName evidence="5">Helix-turn-helix protein</fullName>
    </submittedName>
</protein>
<keyword evidence="2" id="KW-0238">DNA-binding</keyword>
<comment type="caution">
    <text evidence="5">The sequence shown here is derived from an EMBL/GenBank/DDBJ whole genome shotgun (WGS) entry which is preliminary data.</text>
</comment>
<dbReference type="Pfam" id="PF12833">
    <property type="entry name" value="HTH_18"/>
    <property type="match status" value="1"/>
</dbReference>
<dbReference type="GO" id="GO:0043565">
    <property type="term" value="F:sequence-specific DNA binding"/>
    <property type="evidence" value="ECO:0007669"/>
    <property type="project" value="InterPro"/>
</dbReference>
<dbReference type="InterPro" id="IPR020449">
    <property type="entry name" value="Tscrpt_reg_AraC-type_HTH"/>
</dbReference>
<evidence type="ECO:0000256" key="1">
    <source>
        <dbReference type="ARBA" id="ARBA00023015"/>
    </source>
</evidence>
<dbReference type="SMART" id="SM00342">
    <property type="entry name" value="HTH_ARAC"/>
    <property type="match status" value="1"/>
</dbReference>
<reference evidence="5 6" key="1">
    <citation type="submission" date="2019-03" db="EMBL/GenBank/DDBJ databases">
        <title>Genomic Encyclopedia of Type Strains, Phase IV (KMG-IV): sequencing the most valuable type-strain genomes for metagenomic binning, comparative biology and taxonomic classification.</title>
        <authorList>
            <person name="Goeker M."/>
        </authorList>
    </citation>
    <scope>NUCLEOTIDE SEQUENCE [LARGE SCALE GENOMIC DNA]</scope>
    <source>
        <strain evidence="5 6">DSM 28697</strain>
    </source>
</reference>
<keyword evidence="6" id="KW-1185">Reference proteome</keyword>
<dbReference type="InterPro" id="IPR018060">
    <property type="entry name" value="HTH_AraC"/>
</dbReference>
<gene>
    <name evidence="5" type="ORF">EV213_10569</name>
</gene>
<accession>A0A4R6U757</accession>
<dbReference type="Proteomes" id="UP000295632">
    <property type="component" value="Unassembled WGS sequence"/>
</dbReference>
<sequence>MDESKLIFSAPPFPSYLSNGQDTYRPGQRHMSRDSLGVFDLLVVTEGALYIGESDRKWTIRSNEALILRPDQHHFGTEPCQERTHFHWLHFYTNEPWHMEHRRSEEPAVQTQLPGMFLIQLPQHIRLPAPDQTLAGFRDLIEMEKQSGLAARWTQQTHFQQILQSLIQDQMAPDDPVVKLADAATALLRREYQKPFSYEGLGEQLHFHPTYIARCVKRVYRCTLLDYLNGYRISKAKMLLISTSFPIAEVGEKAGFQNRVYFTRRFKEAEGVSPKQYRERFRRRGVKGTD</sequence>
<dbReference type="Gene3D" id="1.10.10.60">
    <property type="entry name" value="Homeodomain-like"/>
    <property type="match status" value="2"/>
</dbReference>
<evidence type="ECO:0000259" key="4">
    <source>
        <dbReference type="PROSITE" id="PS01124"/>
    </source>
</evidence>
<organism evidence="5 6">
    <name type="scientific">Aureibacillus halotolerans</name>
    <dbReference type="NCBI Taxonomy" id="1508390"/>
    <lineage>
        <taxon>Bacteria</taxon>
        <taxon>Bacillati</taxon>
        <taxon>Bacillota</taxon>
        <taxon>Bacilli</taxon>
        <taxon>Bacillales</taxon>
        <taxon>Bacillaceae</taxon>
        <taxon>Aureibacillus</taxon>
    </lineage>
</organism>
<dbReference type="AlphaFoldDB" id="A0A4R6U757"/>
<keyword evidence="3" id="KW-0804">Transcription</keyword>
<dbReference type="InterPro" id="IPR009057">
    <property type="entry name" value="Homeodomain-like_sf"/>
</dbReference>
<dbReference type="SUPFAM" id="SSF46689">
    <property type="entry name" value="Homeodomain-like"/>
    <property type="match status" value="1"/>
</dbReference>